<comment type="caution">
    <text evidence="1">The sequence shown here is derived from an EMBL/GenBank/DDBJ whole genome shotgun (WGS) entry which is preliminary data.</text>
</comment>
<dbReference type="Proteomes" id="UP000054630">
    <property type="component" value="Unassembled WGS sequence"/>
</dbReference>
<dbReference type="AlphaFoldDB" id="A0A0V0RMW4"/>
<protein>
    <submittedName>
        <fullName evidence="1">Uncharacterized protein</fullName>
    </submittedName>
</protein>
<name>A0A0V0RMW4_9BILA</name>
<proteinExistence type="predicted"/>
<dbReference type="EMBL" id="JYDL01000126">
    <property type="protein sequence ID" value="KRX15621.1"/>
    <property type="molecule type" value="Genomic_DNA"/>
</dbReference>
<organism evidence="1 2">
    <name type="scientific">Trichinella nelsoni</name>
    <dbReference type="NCBI Taxonomy" id="6336"/>
    <lineage>
        <taxon>Eukaryota</taxon>
        <taxon>Metazoa</taxon>
        <taxon>Ecdysozoa</taxon>
        <taxon>Nematoda</taxon>
        <taxon>Enoplea</taxon>
        <taxon>Dorylaimia</taxon>
        <taxon>Trichinellida</taxon>
        <taxon>Trichinellidae</taxon>
        <taxon>Trichinella</taxon>
    </lineage>
</organism>
<evidence type="ECO:0000313" key="1">
    <source>
        <dbReference type="EMBL" id="KRX15621.1"/>
    </source>
</evidence>
<sequence>MAQKRCISIQQHCSSPELVKNTATTQRNEKLVLYLFTRNRMQIFERCLDVCLLCSYSLPQA</sequence>
<reference evidence="1 2" key="1">
    <citation type="submission" date="2015-01" db="EMBL/GenBank/DDBJ databases">
        <title>Evolution of Trichinella species and genotypes.</title>
        <authorList>
            <person name="Korhonen P.K."/>
            <person name="Edoardo P."/>
            <person name="Giuseppe L.R."/>
            <person name="Gasser R.B."/>
        </authorList>
    </citation>
    <scope>NUCLEOTIDE SEQUENCE [LARGE SCALE GENOMIC DNA]</scope>
    <source>
        <strain evidence="1">ISS37</strain>
    </source>
</reference>
<evidence type="ECO:0000313" key="2">
    <source>
        <dbReference type="Proteomes" id="UP000054630"/>
    </source>
</evidence>
<keyword evidence="2" id="KW-1185">Reference proteome</keyword>
<gene>
    <name evidence="1" type="ORF">T07_12245</name>
</gene>
<accession>A0A0V0RMW4</accession>